<evidence type="ECO:0000313" key="2">
    <source>
        <dbReference type="EMBL" id="EST45838.1"/>
    </source>
</evidence>
<dbReference type="VEuPathDB" id="GiardiaDB:SS50377_21997"/>
<feature type="region of interest" description="Disordered" evidence="1">
    <location>
        <begin position="1"/>
        <end position="26"/>
    </location>
</feature>
<dbReference type="EMBL" id="KI546089">
    <property type="protein sequence ID" value="EST45838.1"/>
    <property type="molecule type" value="Genomic_DNA"/>
</dbReference>
<evidence type="ECO:0000313" key="4">
    <source>
        <dbReference type="Proteomes" id="UP000018208"/>
    </source>
</evidence>
<sequence length="353" mass="40331">MIEKPKTKSAATSPKTPGLLKPKQSPKNSIMNFIKKQEPLPEISQVSRWKIHSFELPIYSTKLFVPQKISLQYFTQNTFTPTKFTSPQKIMNDISDPLVQALIENGIDPNSANLSRRTLIAFFDTAAYYKFSQQQLNLDAQKLKHLIQQSQVTLGHSSTFLPGRVFFGLAQIEKIDFLDPLKIYENIDYEAQTAIFADSEDQSSSESESSEEINDEKSEKELLNLPENELYIKLAGRGKVDADDIDQEDMIESKNQSLKQQKMLYDFLCKKQDLFDYPVIQLCPEGISQAKSVLYSFEGICQNQNKKDVQIIKGAIPKHLLPLFFNVGKQGQDLQSCFNDQDYVVEFEKEIDE</sequence>
<reference evidence="3" key="2">
    <citation type="submission" date="2020-12" db="EMBL/GenBank/DDBJ databases">
        <title>New Spironucleus salmonicida genome in near-complete chromosomes.</title>
        <authorList>
            <person name="Xu F."/>
            <person name="Kurt Z."/>
            <person name="Jimenez-Gonzalez A."/>
            <person name="Astvaldsson A."/>
            <person name="Andersson J.O."/>
            <person name="Svard S.G."/>
        </authorList>
    </citation>
    <scope>NUCLEOTIDE SEQUENCE</scope>
    <source>
        <strain evidence="3">ATCC 50377</strain>
    </source>
</reference>
<dbReference type="EMBL" id="AUWU02000002">
    <property type="protein sequence ID" value="KAH0576433.1"/>
    <property type="molecule type" value="Genomic_DNA"/>
</dbReference>
<proteinExistence type="predicted"/>
<dbReference type="Proteomes" id="UP000018208">
    <property type="component" value="Unassembled WGS sequence"/>
</dbReference>
<evidence type="ECO:0000256" key="1">
    <source>
        <dbReference type="SAM" id="MobiDB-lite"/>
    </source>
</evidence>
<dbReference type="AlphaFoldDB" id="V6LNM0"/>
<keyword evidence="4" id="KW-1185">Reference proteome</keyword>
<protein>
    <submittedName>
        <fullName evidence="2">Uncharacterized protein</fullName>
    </submittedName>
</protein>
<feature type="compositionally biased region" description="Acidic residues" evidence="1">
    <location>
        <begin position="198"/>
        <end position="214"/>
    </location>
</feature>
<feature type="region of interest" description="Disordered" evidence="1">
    <location>
        <begin position="197"/>
        <end position="219"/>
    </location>
</feature>
<evidence type="ECO:0000313" key="3">
    <source>
        <dbReference type="EMBL" id="KAH0576433.1"/>
    </source>
</evidence>
<gene>
    <name evidence="2" type="ORF">SS50377_14413</name>
    <name evidence="3" type="ORF">SS50377_21997</name>
</gene>
<accession>V6LNM0</accession>
<name>V6LNM0_9EUKA</name>
<reference evidence="2 3" key="1">
    <citation type="journal article" date="2014" name="PLoS Genet.">
        <title>The Genome of Spironucleus salmonicida Highlights a Fish Pathogen Adapted to Fluctuating Environments.</title>
        <authorList>
            <person name="Xu F."/>
            <person name="Jerlstrom-Hultqvist J."/>
            <person name="Einarsson E."/>
            <person name="Astvaldsson A."/>
            <person name="Svard S.G."/>
            <person name="Andersson J.O."/>
        </authorList>
    </citation>
    <scope>NUCLEOTIDE SEQUENCE</scope>
    <source>
        <strain evidence="3">ATCC 50377</strain>
    </source>
</reference>
<organism evidence="2">
    <name type="scientific">Spironucleus salmonicida</name>
    <dbReference type="NCBI Taxonomy" id="348837"/>
    <lineage>
        <taxon>Eukaryota</taxon>
        <taxon>Metamonada</taxon>
        <taxon>Diplomonadida</taxon>
        <taxon>Hexamitidae</taxon>
        <taxon>Hexamitinae</taxon>
        <taxon>Spironucleus</taxon>
    </lineage>
</organism>